<comment type="caution">
    <text evidence="7">The sequence shown here is derived from an EMBL/GenBank/DDBJ whole genome shotgun (WGS) entry which is preliminary data.</text>
</comment>
<keyword evidence="2" id="KW-1015">Disulfide bond</keyword>
<evidence type="ECO:0000313" key="8">
    <source>
        <dbReference type="Proteomes" id="UP000283269"/>
    </source>
</evidence>
<dbReference type="AlphaFoldDB" id="A0A409XER7"/>
<comment type="caution">
    <text evidence="2">Lacks conserved residue(s) required for the propagation of feature annotation.</text>
</comment>
<evidence type="ECO:0000256" key="3">
    <source>
        <dbReference type="SAM" id="MobiDB-lite"/>
    </source>
</evidence>
<dbReference type="PROSITE" id="PS01248">
    <property type="entry name" value="EGF_LAM_1"/>
    <property type="match status" value="1"/>
</dbReference>
<dbReference type="STRING" id="93625.A0A409XER7"/>
<dbReference type="SUPFAM" id="SSF57184">
    <property type="entry name" value="Growth factor receptor domain"/>
    <property type="match status" value="3"/>
</dbReference>
<dbReference type="SMART" id="SM00180">
    <property type="entry name" value="EGF_Lam"/>
    <property type="match status" value="2"/>
</dbReference>
<evidence type="ECO:0000259" key="6">
    <source>
        <dbReference type="PROSITE" id="PS50026"/>
    </source>
</evidence>
<keyword evidence="1 2" id="KW-0245">EGF-like domain</keyword>
<dbReference type="EMBL" id="NHYD01001917">
    <property type="protein sequence ID" value="PPQ89260.1"/>
    <property type="molecule type" value="Genomic_DNA"/>
</dbReference>
<feature type="region of interest" description="Disordered" evidence="3">
    <location>
        <begin position="755"/>
        <end position="776"/>
    </location>
</feature>
<sequence>MFASLYPLLLLYLPITTFGQSVPAVLCIPDQCLQGYSNTTIGVTLSSPTTSTPIKLLPGVYTSTTNPQLLHNALISSSASIATSAGFGNSTSLTLPLNLGLQSGVSIYSGSLYSGQAAFTDLPSSPIVGASTAIEARAIGLASNVWIALNAGDASNRFIVWDPVPDTSQLPPGSQGSLSLTDIQSSACTPGCAASGICTSSGTCKCSPGFGGTSCESCAPGFFGPKCQACPANCDTCDEGITGTGRCLKPTLANDPAKCNCKNGVCGTNGQCTCNAGFTTGNDGTACSKCSPGFFQTSNGDCKVCQLGCSQCSDSTGECTQCQSGFSRDDNDSTKCDPPTQATSGGQICPDGSFGNGGQCTRCSSTCLTCTGGTSNDCVICSSGLYTLNGQCVSSNSDGICQGTDFIADNNKHECDTCGASCTKCKLPNFSVASTVDQLQCTACLPGFFLSNGKCVASCPAGTTVSSQDNLTCIPCDPSCTTCAGSSTFCLSCPNNQLASGGKCVQSCPSNTFSSSGACLTCHPDCASCTGGSFNQCTSCPSSRPVLTNGRCLPTCSKSEWFDTVSSTCQPCDSTCASCTGRGSSSCLSCSSSTQVLRGGSCQAANCQGNPNVVPGLGVCLSELVVQTRPSTAPPLPTITGIDTPTTVVKSGRLEWWQILLMALGCAFIFLVIVWLFRRRQKKKRAQKTALFSAGVAVNRGPTSWRWRLIRFGEKLFGHRRSHKAQPTIVHMGPLGYQQESEHSMLLKMRAAEEATTAYHPPNTPQRPPRPSTEDVDMIDLIGSYNMPEEPRRTTYYFTHNNRSAGNVNHQHQHSAAARHSISDDSSQFSEPSIYSQMTGAPRRVPDPRQPVKDSTSRWSAATFDLTELKKKSRNPFRK</sequence>
<feature type="compositionally biased region" description="Polar residues" evidence="3">
    <location>
        <begin position="824"/>
        <end position="839"/>
    </location>
</feature>
<feature type="compositionally biased region" description="Basic and acidic residues" evidence="3">
    <location>
        <begin position="844"/>
        <end position="856"/>
    </location>
</feature>
<dbReference type="InParanoid" id="A0A409XER7"/>
<dbReference type="CDD" id="cd00064">
    <property type="entry name" value="FU"/>
    <property type="match status" value="4"/>
</dbReference>
<dbReference type="Proteomes" id="UP000283269">
    <property type="component" value="Unassembled WGS sequence"/>
</dbReference>
<accession>A0A409XER7</accession>
<feature type="chain" id="PRO_5019549885" description="EGF-like domain-containing protein" evidence="5">
    <location>
        <begin position="20"/>
        <end position="879"/>
    </location>
</feature>
<dbReference type="Gene3D" id="2.10.220.10">
    <property type="entry name" value="Hormone Receptor, Insulin-like Growth Factor Receptor 1, Chain A, domain 2"/>
    <property type="match status" value="4"/>
</dbReference>
<dbReference type="PANTHER" id="PTHR15332">
    <property type="entry name" value="PROPROTEIN CONVERTASE SUBTILISIN_KEXIN TYPE 5-LIKE"/>
    <property type="match status" value="1"/>
</dbReference>
<protein>
    <recommendedName>
        <fullName evidence="6">EGF-like domain-containing protein</fullName>
    </recommendedName>
</protein>
<dbReference type="InterPro" id="IPR006212">
    <property type="entry name" value="Furin_repeat"/>
</dbReference>
<reference evidence="7 8" key="1">
    <citation type="journal article" date="2018" name="Evol. Lett.">
        <title>Horizontal gene cluster transfer increased hallucinogenic mushroom diversity.</title>
        <authorList>
            <person name="Reynolds H.T."/>
            <person name="Vijayakumar V."/>
            <person name="Gluck-Thaler E."/>
            <person name="Korotkin H.B."/>
            <person name="Matheny P.B."/>
            <person name="Slot J.C."/>
        </authorList>
    </citation>
    <scope>NUCLEOTIDE SEQUENCE [LARGE SCALE GENOMIC DNA]</scope>
    <source>
        <strain evidence="7 8">2631</strain>
    </source>
</reference>
<keyword evidence="8" id="KW-1185">Reference proteome</keyword>
<name>A0A409XER7_PSICY</name>
<evidence type="ECO:0000256" key="2">
    <source>
        <dbReference type="PROSITE-ProRule" id="PRU00076"/>
    </source>
</evidence>
<proteinExistence type="predicted"/>
<evidence type="ECO:0000256" key="4">
    <source>
        <dbReference type="SAM" id="Phobius"/>
    </source>
</evidence>
<gene>
    <name evidence="7" type="ORF">CVT25_001344</name>
</gene>
<dbReference type="PANTHER" id="PTHR15332:SF175">
    <property type="entry name" value="PROPROTEIN CONVERTASE SUBTILISIN_KEXIN TYPE 5-LIKE"/>
    <property type="match status" value="1"/>
</dbReference>
<keyword evidence="4" id="KW-0472">Membrane</keyword>
<evidence type="ECO:0000313" key="7">
    <source>
        <dbReference type="EMBL" id="PPQ89260.1"/>
    </source>
</evidence>
<dbReference type="InterPro" id="IPR002049">
    <property type="entry name" value="LE_dom"/>
</dbReference>
<feature type="signal peptide" evidence="5">
    <location>
        <begin position="1"/>
        <end position="19"/>
    </location>
</feature>
<keyword evidence="5" id="KW-0732">Signal</keyword>
<feature type="transmembrane region" description="Helical" evidence="4">
    <location>
        <begin position="656"/>
        <end position="677"/>
    </location>
</feature>
<keyword evidence="4" id="KW-1133">Transmembrane helix</keyword>
<dbReference type="SMART" id="SM00261">
    <property type="entry name" value="FU"/>
    <property type="match status" value="6"/>
</dbReference>
<dbReference type="PROSITE" id="PS50026">
    <property type="entry name" value="EGF_3"/>
    <property type="match status" value="1"/>
</dbReference>
<dbReference type="InterPro" id="IPR000742">
    <property type="entry name" value="EGF"/>
</dbReference>
<organism evidence="7 8">
    <name type="scientific">Psilocybe cyanescens</name>
    <dbReference type="NCBI Taxonomy" id="93625"/>
    <lineage>
        <taxon>Eukaryota</taxon>
        <taxon>Fungi</taxon>
        <taxon>Dikarya</taxon>
        <taxon>Basidiomycota</taxon>
        <taxon>Agaricomycotina</taxon>
        <taxon>Agaricomycetes</taxon>
        <taxon>Agaricomycetidae</taxon>
        <taxon>Agaricales</taxon>
        <taxon>Agaricineae</taxon>
        <taxon>Strophariaceae</taxon>
        <taxon>Psilocybe</taxon>
    </lineage>
</organism>
<dbReference type="SMART" id="SM00181">
    <property type="entry name" value="EGF"/>
    <property type="match status" value="6"/>
</dbReference>
<feature type="domain" description="EGF-like" evidence="6">
    <location>
        <begin position="184"/>
        <end position="216"/>
    </location>
</feature>
<feature type="disulfide bond" evidence="2">
    <location>
        <begin position="188"/>
        <end position="198"/>
    </location>
</feature>
<dbReference type="CDD" id="cd00055">
    <property type="entry name" value="EGF_Lam"/>
    <property type="match status" value="1"/>
</dbReference>
<dbReference type="OrthoDB" id="18487at2759"/>
<dbReference type="InterPro" id="IPR009030">
    <property type="entry name" value="Growth_fac_rcpt_cys_sf"/>
</dbReference>
<feature type="compositionally biased region" description="Pro residues" evidence="3">
    <location>
        <begin position="762"/>
        <end position="771"/>
    </location>
</feature>
<evidence type="ECO:0000256" key="5">
    <source>
        <dbReference type="SAM" id="SignalP"/>
    </source>
</evidence>
<feature type="region of interest" description="Disordered" evidence="3">
    <location>
        <begin position="802"/>
        <end position="879"/>
    </location>
</feature>
<dbReference type="Gene3D" id="2.10.25.10">
    <property type="entry name" value="Laminin"/>
    <property type="match status" value="1"/>
</dbReference>
<evidence type="ECO:0000256" key="1">
    <source>
        <dbReference type="ARBA" id="ARBA00022536"/>
    </source>
</evidence>
<feature type="disulfide bond" evidence="2">
    <location>
        <begin position="206"/>
        <end position="215"/>
    </location>
</feature>
<keyword evidence="4" id="KW-0812">Transmembrane</keyword>
<dbReference type="PROSITE" id="PS00022">
    <property type="entry name" value="EGF_1"/>
    <property type="match status" value="1"/>
</dbReference>